<dbReference type="OrthoDB" id="388721at2"/>
<dbReference type="AlphaFoldDB" id="A0A222ENQ0"/>
<dbReference type="KEGG" id="scou:SCORR_v1c02870"/>
<dbReference type="Proteomes" id="UP000203229">
    <property type="component" value="Chromosome"/>
</dbReference>
<name>A0A222ENQ0_9MOLU</name>
<dbReference type="RefSeq" id="WP_094048455.1">
    <property type="nucleotide sequence ID" value="NZ_CP022535.1"/>
</dbReference>
<sequence>MEKTKLWEVLKDKYGEDYLSYFTIFDINKDDINNVFDSLLSVNDKIYDYRNFIIKKIKEKYIFFTENVFDNGHFKKTNNKDEINNNTAFFNSLISLSLRILACQYNHIEDNEEYLNISRINIPKVSEEVTNVFNYKESLLLYYTSLYKWLLTLINFNHNKTLDYFSKVDSFIMIALQKIKFYKSFFILIWIYGIIQKAILAHEYCKSLSNNENDYNINNIFNLSTLSPVSVLKISSYNHISQNLAIKNAMENNKNKLLKNNFEKLIIKKLKERDLLAFDFKEYFTIMEKVESSFSFYYSFESNKYLDSLCNVLFYSDSYENNLNTIKEVLDIHIYNKMKNKIYTQLISTNYDVDFFKGVIFSHSLLGHKKTLFSYPELIEMNIRLEKKELFTILNDEFQINSIVKETLKEVIWNYFSSLKFNNPNYIIKDISGIKLKNQKKEENIGEAEKFDLAFIVKSTNKLYLIKFLRVKNYKNLMSNFLNDIYFGNKFDEFTSRKVTGFYEIYQKSWHRLKKHLGYKDIEQTEFVVITDEEPNYIISKKVDGKVIHIIKYDDVDYFFRSYIFKEINILE</sequence>
<evidence type="ECO:0000313" key="1">
    <source>
        <dbReference type="EMBL" id="ASP28061.1"/>
    </source>
</evidence>
<reference evidence="1 2" key="1">
    <citation type="submission" date="2017-07" db="EMBL/GenBank/DDBJ databases">
        <title>Complete genome sequence of Spiroplasma corruscae EC-1 (DSM 19793).</title>
        <authorList>
            <person name="Tsai Y.-M."/>
            <person name="Lo W.-S."/>
            <person name="Kuo C.-H."/>
        </authorList>
    </citation>
    <scope>NUCLEOTIDE SEQUENCE [LARGE SCALE GENOMIC DNA]</scope>
    <source>
        <strain evidence="1 2">EC-1</strain>
    </source>
</reference>
<proteinExistence type="predicted"/>
<accession>A0A222ENQ0</accession>
<organism evidence="1 2">
    <name type="scientific">Spiroplasma corruscae</name>
    <dbReference type="NCBI Taxonomy" id="216934"/>
    <lineage>
        <taxon>Bacteria</taxon>
        <taxon>Bacillati</taxon>
        <taxon>Mycoplasmatota</taxon>
        <taxon>Mollicutes</taxon>
        <taxon>Entomoplasmatales</taxon>
        <taxon>Spiroplasmataceae</taxon>
        <taxon>Spiroplasma</taxon>
    </lineage>
</organism>
<protein>
    <submittedName>
        <fullName evidence="1">Uncharacterized protein</fullName>
    </submittedName>
</protein>
<gene>
    <name evidence="1" type="ORF">SCORR_v1c02870</name>
</gene>
<keyword evidence="2" id="KW-1185">Reference proteome</keyword>
<evidence type="ECO:0000313" key="2">
    <source>
        <dbReference type="Proteomes" id="UP000203229"/>
    </source>
</evidence>
<dbReference type="EMBL" id="CP022535">
    <property type="protein sequence ID" value="ASP28061.1"/>
    <property type="molecule type" value="Genomic_DNA"/>
</dbReference>